<dbReference type="Proteomes" id="UP000077748">
    <property type="component" value="Plasmid pRBL16"/>
</dbReference>
<evidence type="ECO:0000313" key="2">
    <source>
        <dbReference type="Proteomes" id="UP000077748"/>
    </source>
</evidence>
<accession>A0A1A9KMQ7</accession>
<dbReference type="EMBL" id="CP015879">
    <property type="protein sequence ID" value="ANI18887.1"/>
    <property type="molecule type" value="Genomic_DNA"/>
</dbReference>
<sequence length="129" mass="14009">MVLITSLAIEEAAETLTEDGGRFGDTLFGGQVIEAARALLKQQTEDQGPPLPLGEFFERREDMGQGRLRLILDGDSDVCVAVISDEGEMADVEFCVPFSGGGRSPKVREALLNLCRAIRDENETNPIPD</sequence>
<dbReference type="AlphaFoldDB" id="A0A1A9KMQ7"/>
<gene>
    <name evidence="1" type="ORF">A9C11_33070</name>
</gene>
<protein>
    <submittedName>
        <fullName evidence="1">Uncharacterized protein</fullName>
    </submittedName>
</protein>
<proteinExistence type="predicted"/>
<organism evidence="1 2">
    <name type="scientific">Pseudomonas citronellolis</name>
    <dbReference type="NCBI Taxonomy" id="53408"/>
    <lineage>
        <taxon>Bacteria</taxon>
        <taxon>Pseudomonadati</taxon>
        <taxon>Pseudomonadota</taxon>
        <taxon>Gammaproteobacteria</taxon>
        <taxon>Pseudomonadales</taxon>
        <taxon>Pseudomonadaceae</taxon>
        <taxon>Pseudomonas</taxon>
    </lineage>
</organism>
<evidence type="ECO:0000313" key="1">
    <source>
        <dbReference type="EMBL" id="ANI18887.1"/>
    </source>
</evidence>
<dbReference type="RefSeq" id="WP_010792791.1">
    <property type="nucleotide sequence ID" value="NZ_CP015879.1"/>
</dbReference>
<reference evidence="1 2" key="1">
    <citation type="submission" date="2016-05" db="EMBL/GenBank/DDBJ databases">
        <title>Genome Sequence of Pseudomonas citronellolis Strain SJTE-3, an Estrogens and Persistent Organic Pollutants degradation strain.</title>
        <authorList>
            <person name="Liang R."/>
        </authorList>
    </citation>
    <scope>NUCLEOTIDE SEQUENCE [LARGE SCALE GENOMIC DNA]</scope>
    <source>
        <strain evidence="1 2">SJTE-3</strain>
        <plasmid evidence="2">Plasmid prbl16</plasmid>
    </source>
</reference>
<name>A0A1A9KMQ7_9PSED</name>
<dbReference type="GeneID" id="42592411"/>
<geneLocation type="plasmid" evidence="2">
    <name>prbl16</name>
</geneLocation>
<keyword evidence="1" id="KW-0614">Plasmid</keyword>